<dbReference type="EMBL" id="JAUTXU010000111">
    <property type="protein sequence ID" value="KAK3707309.1"/>
    <property type="molecule type" value="Genomic_DNA"/>
</dbReference>
<sequence length="310" mass="35307">MTGPYVIRKSVNGEGNGLFATRDIRTGETVVEKRPLVVIDLNQGRFLPDGSLSLARIYDEWNRQLSDPKERKDYLKLSHHDNDAQLAQNRKDTLTSNPDAGKVIAIWNNNCLGTGSHDLYSKISCRINHSCQKNATWGGNGEGFTVRAIRNIKKDEEVLISYISLAQPRKMRSDQLRQGYGFDCDCPACGKEFDQLSDDRRKVMCSLNQKLPKVVEAAKLEKFDKVVRPEHVKLCEDMVGWLKQEPTMIDEMFVKQELLAHLYRIEKKHSTASSMMQQAYEGARLCRGDGDEHTERIKYALQGLESRLQS</sequence>
<reference evidence="1" key="1">
    <citation type="submission" date="2023-07" db="EMBL/GenBank/DDBJ databases">
        <title>Black Yeasts Isolated from many extreme environments.</title>
        <authorList>
            <person name="Coleine C."/>
            <person name="Stajich J.E."/>
            <person name="Selbmann L."/>
        </authorList>
    </citation>
    <scope>NUCLEOTIDE SEQUENCE</scope>
    <source>
        <strain evidence="1">CCFEE 5714</strain>
    </source>
</reference>
<comment type="caution">
    <text evidence="1">The sequence shown here is derived from an EMBL/GenBank/DDBJ whole genome shotgun (WGS) entry which is preliminary data.</text>
</comment>
<dbReference type="Proteomes" id="UP001281147">
    <property type="component" value="Unassembled WGS sequence"/>
</dbReference>
<protein>
    <submittedName>
        <fullName evidence="1">Uncharacterized protein</fullName>
    </submittedName>
</protein>
<gene>
    <name evidence="1" type="ORF">LTR37_012153</name>
</gene>
<keyword evidence="2" id="KW-1185">Reference proteome</keyword>
<accession>A0ACC3N2R2</accession>
<proteinExistence type="predicted"/>
<name>A0ACC3N2R2_9PEZI</name>
<evidence type="ECO:0000313" key="1">
    <source>
        <dbReference type="EMBL" id="KAK3707309.1"/>
    </source>
</evidence>
<organism evidence="1 2">
    <name type="scientific">Vermiconidia calcicola</name>
    <dbReference type="NCBI Taxonomy" id="1690605"/>
    <lineage>
        <taxon>Eukaryota</taxon>
        <taxon>Fungi</taxon>
        <taxon>Dikarya</taxon>
        <taxon>Ascomycota</taxon>
        <taxon>Pezizomycotina</taxon>
        <taxon>Dothideomycetes</taxon>
        <taxon>Dothideomycetidae</taxon>
        <taxon>Mycosphaerellales</taxon>
        <taxon>Extremaceae</taxon>
        <taxon>Vermiconidia</taxon>
    </lineage>
</organism>
<evidence type="ECO:0000313" key="2">
    <source>
        <dbReference type="Proteomes" id="UP001281147"/>
    </source>
</evidence>